<reference evidence="12" key="1">
    <citation type="submission" date="2016-10" db="EMBL/GenBank/DDBJ databases">
        <authorList>
            <person name="Varghese N."/>
            <person name="Submissions S."/>
        </authorList>
    </citation>
    <scope>NUCLEOTIDE SEQUENCE [LARGE SCALE GENOMIC DNA]</scope>
    <source>
        <strain evidence="12">DSM 5463</strain>
    </source>
</reference>
<dbReference type="PANTHER" id="PTHR11693">
    <property type="entry name" value="ATP SYNTHASE GAMMA CHAIN"/>
    <property type="match status" value="1"/>
</dbReference>
<evidence type="ECO:0000313" key="11">
    <source>
        <dbReference type="EMBL" id="SEF39077.1"/>
    </source>
</evidence>
<dbReference type="OrthoDB" id="9812769at2"/>
<keyword evidence="6 10" id="KW-0406">Ion transport</keyword>
<keyword evidence="9 10" id="KW-0066">ATP synthesis</keyword>
<dbReference type="Gene3D" id="1.10.287.80">
    <property type="entry name" value="ATP synthase, gamma subunit, helix hairpin domain"/>
    <property type="match status" value="1"/>
</dbReference>
<name>A0A1H5RNI2_9CLOT</name>
<dbReference type="PANTHER" id="PTHR11693:SF22">
    <property type="entry name" value="ATP SYNTHASE SUBUNIT GAMMA, MITOCHONDRIAL"/>
    <property type="match status" value="1"/>
</dbReference>
<keyword evidence="8 10" id="KW-0139">CF(1)</keyword>
<keyword evidence="12" id="KW-1185">Reference proteome</keyword>
<dbReference type="AlphaFoldDB" id="A0A1H5RNI2"/>
<dbReference type="InterPro" id="IPR035968">
    <property type="entry name" value="ATP_synth_F1_ATPase_gsu"/>
</dbReference>
<keyword evidence="5 10" id="KW-0375">Hydrogen ion transport</keyword>
<dbReference type="CDD" id="cd12151">
    <property type="entry name" value="F1-ATPase_gamma"/>
    <property type="match status" value="1"/>
</dbReference>
<accession>A0A1H5RNI2</accession>
<evidence type="ECO:0000256" key="5">
    <source>
        <dbReference type="ARBA" id="ARBA00022781"/>
    </source>
</evidence>
<dbReference type="GO" id="GO:0042777">
    <property type="term" value="P:proton motive force-driven plasma membrane ATP synthesis"/>
    <property type="evidence" value="ECO:0007669"/>
    <property type="project" value="UniProtKB-UniRule"/>
</dbReference>
<comment type="subcellular location">
    <subcellularLocation>
        <location evidence="10">Cell membrane</location>
        <topology evidence="10">Peripheral membrane protein</topology>
    </subcellularLocation>
    <subcellularLocation>
        <location evidence="2">Membrane</location>
        <topology evidence="2">Peripheral membrane protein</topology>
    </subcellularLocation>
</comment>
<dbReference type="Gene3D" id="3.40.1380.10">
    <property type="match status" value="1"/>
</dbReference>
<evidence type="ECO:0000256" key="8">
    <source>
        <dbReference type="ARBA" id="ARBA00023196"/>
    </source>
</evidence>
<evidence type="ECO:0000313" key="12">
    <source>
        <dbReference type="Proteomes" id="UP000242850"/>
    </source>
</evidence>
<dbReference type="EMBL" id="FNUK01000001">
    <property type="protein sequence ID" value="SEF39077.1"/>
    <property type="molecule type" value="Genomic_DNA"/>
</dbReference>
<evidence type="ECO:0000256" key="2">
    <source>
        <dbReference type="ARBA" id="ARBA00004170"/>
    </source>
</evidence>
<dbReference type="GO" id="GO:0046933">
    <property type="term" value="F:proton-transporting ATP synthase activity, rotational mechanism"/>
    <property type="evidence" value="ECO:0007669"/>
    <property type="project" value="UniProtKB-UniRule"/>
</dbReference>
<dbReference type="Proteomes" id="UP000242850">
    <property type="component" value="Unassembled WGS sequence"/>
</dbReference>
<comment type="function">
    <text evidence="1 10">Produces ATP from ADP in the presence of a proton gradient across the membrane. The gamma chain is believed to be important in regulating ATPase activity and the flow of protons through the CF(0) complex.</text>
</comment>
<evidence type="ECO:0000256" key="6">
    <source>
        <dbReference type="ARBA" id="ARBA00023065"/>
    </source>
</evidence>
<sequence length="278" mass="32253">MSKGELLEIKRRIKSIKNTQKITKAMGLVATARFKRLREIQEYTNEYFKEVSNTLEKLYLEEVFDSVYFKENNSDRDLYIIITSNTGLCGSYNSNIINFAKEKIKKDDYLIVIGDKGYNFFKKRGYEIVLNLPSSKFPSYEDAKNIVNVINEYYLSQRVKNVYLIYTKFISSVKQEVECLKLLPCKKNKTKSDILLEPSKINVFEFCLKIYLEVLLYNSISNSLASEFAIRMSAMDSATRNSQELLDKLQIKFNRIRQSIITQEVTEIVSGAEALNSN</sequence>
<dbReference type="InterPro" id="IPR023632">
    <property type="entry name" value="ATP_synth_F1_gsu_CS"/>
</dbReference>
<dbReference type="NCBIfam" id="TIGR01146">
    <property type="entry name" value="ATPsyn_F1gamma"/>
    <property type="match status" value="1"/>
</dbReference>
<keyword evidence="10" id="KW-1003">Cell membrane</keyword>
<dbReference type="RefSeq" id="WP_103895127.1">
    <property type="nucleotide sequence ID" value="NZ_FNUK01000001.1"/>
</dbReference>
<comment type="similarity">
    <text evidence="3 10">Belongs to the ATPase gamma chain family.</text>
</comment>
<evidence type="ECO:0000256" key="9">
    <source>
        <dbReference type="ARBA" id="ARBA00023310"/>
    </source>
</evidence>
<dbReference type="HAMAP" id="MF_00815">
    <property type="entry name" value="ATP_synth_gamma_bact"/>
    <property type="match status" value="1"/>
</dbReference>
<dbReference type="GO" id="GO:0045259">
    <property type="term" value="C:proton-transporting ATP synthase complex"/>
    <property type="evidence" value="ECO:0007669"/>
    <property type="project" value="UniProtKB-KW"/>
</dbReference>
<gene>
    <name evidence="10" type="primary">atpG</name>
    <name evidence="11" type="ORF">SAMN05660865_00093</name>
</gene>
<evidence type="ECO:0000256" key="3">
    <source>
        <dbReference type="ARBA" id="ARBA00007681"/>
    </source>
</evidence>
<evidence type="ECO:0000256" key="4">
    <source>
        <dbReference type="ARBA" id="ARBA00022448"/>
    </source>
</evidence>
<evidence type="ECO:0000256" key="1">
    <source>
        <dbReference type="ARBA" id="ARBA00003456"/>
    </source>
</evidence>
<dbReference type="InterPro" id="IPR000131">
    <property type="entry name" value="ATP_synth_F1_gsu"/>
</dbReference>
<organism evidence="11 12">
    <name type="scientific">Caloramator fervidus</name>
    <dbReference type="NCBI Taxonomy" id="29344"/>
    <lineage>
        <taxon>Bacteria</taxon>
        <taxon>Bacillati</taxon>
        <taxon>Bacillota</taxon>
        <taxon>Clostridia</taxon>
        <taxon>Eubacteriales</taxon>
        <taxon>Clostridiaceae</taxon>
        <taxon>Caloramator</taxon>
    </lineage>
</organism>
<dbReference type="GO" id="GO:0005524">
    <property type="term" value="F:ATP binding"/>
    <property type="evidence" value="ECO:0007669"/>
    <property type="project" value="UniProtKB-UniRule"/>
</dbReference>
<keyword evidence="7 10" id="KW-0472">Membrane</keyword>
<comment type="subunit">
    <text evidence="10">F-type ATPases have 2 components, CF(1) - the catalytic core - and CF(0) - the membrane proton channel. CF(1) has five subunits: alpha(3), beta(3), gamma(1), delta(1), epsilon(1). CF(0) has three main subunits: a, b and c.</text>
</comment>
<dbReference type="PROSITE" id="PS00153">
    <property type="entry name" value="ATPASE_GAMMA"/>
    <property type="match status" value="1"/>
</dbReference>
<dbReference type="Pfam" id="PF00231">
    <property type="entry name" value="ATP-synt"/>
    <property type="match status" value="1"/>
</dbReference>
<keyword evidence="4 10" id="KW-0813">Transport</keyword>
<evidence type="ECO:0000256" key="10">
    <source>
        <dbReference type="HAMAP-Rule" id="MF_00815"/>
    </source>
</evidence>
<evidence type="ECO:0000256" key="7">
    <source>
        <dbReference type="ARBA" id="ARBA00023136"/>
    </source>
</evidence>
<protein>
    <recommendedName>
        <fullName evidence="10">ATP synthase gamma chain</fullName>
    </recommendedName>
    <alternativeName>
        <fullName evidence="10">ATP synthase F1 sector gamma subunit</fullName>
    </alternativeName>
    <alternativeName>
        <fullName evidence="10">F-ATPase gamma subunit</fullName>
    </alternativeName>
</protein>
<dbReference type="GO" id="GO:0005886">
    <property type="term" value="C:plasma membrane"/>
    <property type="evidence" value="ECO:0007669"/>
    <property type="project" value="UniProtKB-SubCell"/>
</dbReference>
<proteinExistence type="inferred from homology"/>
<dbReference type="SUPFAM" id="SSF52943">
    <property type="entry name" value="ATP synthase (F1-ATPase), gamma subunit"/>
    <property type="match status" value="1"/>
</dbReference>
<dbReference type="PRINTS" id="PR00126">
    <property type="entry name" value="ATPASEGAMMA"/>
</dbReference>